<dbReference type="RefSeq" id="WP_125227569.1">
    <property type="nucleotide sequence ID" value="NZ_RQYT01000009.1"/>
</dbReference>
<comment type="caution">
    <text evidence="1">The sequence shown here is derived from an EMBL/GenBank/DDBJ whole genome shotgun (WGS) entry which is preliminary data.</text>
</comment>
<dbReference type="Proteomes" id="UP000280935">
    <property type="component" value="Unassembled WGS sequence"/>
</dbReference>
<organism evidence="1 2">
    <name type="scientific">Arachnia propionica</name>
    <dbReference type="NCBI Taxonomy" id="1750"/>
    <lineage>
        <taxon>Bacteria</taxon>
        <taxon>Bacillati</taxon>
        <taxon>Actinomycetota</taxon>
        <taxon>Actinomycetes</taxon>
        <taxon>Propionibacteriales</taxon>
        <taxon>Propionibacteriaceae</taxon>
        <taxon>Arachnia</taxon>
    </lineage>
</organism>
<dbReference type="OrthoDB" id="8454954at2"/>
<sequence>MGQVSKDPIEFPYMRAEVVNALRSLSDPATQYSEWVGWGHLDLCIHILYDDTTVIPNPEASIGSLIHESEAPALDVLDTVLGPMIDDLGDVPDQVYLADHRWPSVIHAAANALAAMEANDPSPDGNDR</sequence>
<gene>
    <name evidence="1" type="ORF">EII35_06085</name>
</gene>
<protein>
    <submittedName>
        <fullName evidence="1">Uncharacterized protein</fullName>
    </submittedName>
</protein>
<dbReference type="AlphaFoldDB" id="A0A3P1WV59"/>
<dbReference type="Pfam" id="PF25656">
    <property type="entry name" value="DUF7945"/>
    <property type="match status" value="1"/>
</dbReference>
<evidence type="ECO:0000313" key="2">
    <source>
        <dbReference type="Proteomes" id="UP000280935"/>
    </source>
</evidence>
<proteinExistence type="predicted"/>
<dbReference type="NCBIfam" id="NF047838">
    <property type="entry name" value="SCO4402_fam"/>
    <property type="match status" value="1"/>
</dbReference>
<name>A0A3P1WV59_9ACTN</name>
<accession>A0A3P1WV59</accession>
<reference evidence="1 2" key="1">
    <citation type="submission" date="2018-11" db="EMBL/GenBank/DDBJ databases">
        <title>Genomes From Bacteria Associated with the Canine Oral Cavity: a Test Case for Automated Genome-Based Taxonomic Assignment.</title>
        <authorList>
            <person name="Coil D.A."/>
            <person name="Jospin G."/>
            <person name="Darling A.E."/>
            <person name="Wallis C."/>
            <person name="Davis I.J."/>
            <person name="Harris S."/>
            <person name="Eisen J.A."/>
            <person name="Holcombe L.J."/>
            <person name="O'Flynn C."/>
        </authorList>
    </citation>
    <scope>NUCLEOTIDE SEQUENCE [LARGE SCALE GENOMIC DNA]</scope>
    <source>
        <strain evidence="1 2">OH2822_COT-296</strain>
    </source>
</reference>
<evidence type="ECO:0000313" key="1">
    <source>
        <dbReference type="EMBL" id="RRD50125.1"/>
    </source>
</evidence>
<dbReference type="EMBL" id="RQYT01000009">
    <property type="protein sequence ID" value="RRD50125.1"/>
    <property type="molecule type" value="Genomic_DNA"/>
</dbReference>
<dbReference type="InterPro" id="IPR057705">
    <property type="entry name" value="DUF7945"/>
</dbReference>